<protein>
    <recommendedName>
        <fullName evidence="4 8">Signal peptidase I</fullName>
        <ecNumber evidence="4 8">3.4.21.89</ecNumber>
    </recommendedName>
</protein>
<dbReference type="Gene3D" id="2.10.109.10">
    <property type="entry name" value="Umud Fragment, subunit A"/>
    <property type="match status" value="1"/>
</dbReference>
<dbReference type="Proteomes" id="UP000010366">
    <property type="component" value="Chromosome"/>
</dbReference>
<dbReference type="PANTHER" id="PTHR43390">
    <property type="entry name" value="SIGNAL PEPTIDASE I"/>
    <property type="match status" value="1"/>
</dbReference>
<dbReference type="eggNOG" id="COG0681">
    <property type="taxonomic scope" value="Bacteria"/>
</dbReference>
<dbReference type="PRINTS" id="PR00727">
    <property type="entry name" value="LEADERPTASE"/>
</dbReference>
<dbReference type="InterPro" id="IPR019533">
    <property type="entry name" value="Peptidase_S26"/>
</dbReference>
<name>K9UN20_CHAP6</name>
<dbReference type="PANTHER" id="PTHR43390:SF1">
    <property type="entry name" value="CHLOROPLAST PROCESSING PEPTIDASE"/>
    <property type="match status" value="1"/>
</dbReference>
<evidence type="ECO:0000313" key="12">
    <source>
        <dbReference type="Proteomes" id="UP000010366"/>
    </source>
</evidence>
<evidence type="ECO:0000256" key="2">
    <source>
        <dbReference type="ARBA" id="ARBA00004401"/>
    </source>
</evidence>
<dbReference type="InterPro" id="IPR019758">
    <property type="entry name" value="Pept_S26A_signal_pept_1_CS"/>
</dbReference>
<dbReference type="GO" id="GO:0004252">
    <property type="term" value="F:serine-type endopeptidase activity"/>
    <property type="evidence" value="ECO:0007669"/>
    <property type="project" value="InterPro"/>
</dbReference>
<dbReference type="GO" id="GO:0006465">
    <property type="term" value="P:signal peptide processing"/>
    <property type="evidence" value="ECO:0007669"/>
    <property type="project" value="InterPro"/>
</dbReference>
<dbReference type="CDD" id="cd06530">
    <property type="entry name" value="S26_SPase_I"/>
    <property type="match status" value="1"/>
</dbReference>
<dbReference type="GO" id="GO:0009003">
    <property type="term" value="F:signal peptidase activity"/>
    <property type="evidence" value="ECO:0007669"/>
    <property type="project" value="UniProtKB-EC"/>
</dbReference>
<comment type="subcellular location">
    <subcellularLocation>
        <location evidence="2">Cell membrane</location>
        <topology evidence="2">Single-pass type II membrane protein</topology>
    </subcellularLocation>
    <subcellularLocation>
        <location evidence="9">Membrane</location>
        <topology evidence="9">Single-pass type II membrane protein</topology>
    </subcellularLocation>
</comment>
<reference evidence="11 12" key="1">
    <citation type="submission" date="2012-05" db="EMBL/GenBank/DDBJ databases">
        <title>Finished chromosome of genome of Chamaesiphon sp. PCC 6605.</title>
        <authorList>
            <consortium name="US DOE Joint Genome Institute"/>
            <person name="Gugger M."/>
            <person name="Coursin T."/>
            <person name="Rippka R."/>
            <person name="Tandeau De Marsac N."/>
            <person name="Huntemann M."/>
            <person name="Wei C.-L."/>
            <person name="Han J."/>
            <person name="Detter J.C."/>
            <person name="Han C."/>
            <person name="Tapia R."/>
            <person name="Chen A."/>
            <person name="Kyrpides N."/>
            <person name="Mavromatis K."/>
            <person name="Markowitz V."/>
            <person name="Szeto E."/>
            <person name="Ivanova N."/>
            <person name="Pagani I."/>
            <person name="Pati A."/>
            <person name="Goodwin L."/>
            <person name="Nordberg H.P."/>
            <person name="Cantor M.N."/>
            <person name="Hua S.X."/>
            <person name="Woyke T."/>
            <person name="Kerfeld C.A."/>
        </authorList>
    </citation>
    <scope>NUCLEOTIDE SEQUENCE [LARGE SCALE GENOMIC DNA]</scope>
    <source>
        <strain evidence="12">ATCC 27169 / PCC 6605</strain>
    </source>
</reference>
<organism evidence="11 12">
    <name type="scientific">Chamaesiphon minutus (strain ATCC 27169 / PCC 6605)</name>
    <dbReference type="NCBI Taxonomy" id="1173020"/>
    <lineage>
        <taxon>Bacteria</taxon>
        <taxon>Bacillati</taxon>
        <taxon>Cyanobacteriota</taxon>
        <taxon>Cyanophyceae</taxon>
        <taxon>Gomontiellales</taxon>
        <taxon>Chamaesiphonaceae</taxon>
        <taxon>Chamaesiphon</taxon>
    </lineage>
</organism>
<dbReference type="PROSITE" id="PS00760">
    <property type="entry name" value="SPASE_I_2"/>
    <property type="match status" value="1"/>
</dbReference>
<evidence type="ECO:0000256" key="9">
    <source>
        <dbReference type="RuleBase" id="RU362042"/>
    </source>
</evidence>
<evidence type="ECO:0000256" key="8">
    <source>
        <dbReference type="RuleBase" id="RU003993"/>
    </source>
</evidence>
<evidence type="ECO:0000313" key="11">
    <source>
        <dbReference type="EMBL" id="AFY96502.1"/>
    </source>
</evidence>
<evidence type="ECO:0000256" key="4">
    <source>
        <dbReference type="ARBA" id="ARBA00013208"/>
    </source>
</evidence>
<dbReference type="NCBIfam" id="TIGR02227">
    <property type="entry name" value="sigpep_I_bact"/>
    <property type="match status" value="1"/>
</dbReference>
<gene>
    <name evidence="11" type="ORF">Cha6605_5631</name>
</gene>
<evidence type="ECO:0000256" key="6">
    <source>
        <dbReference type="ARBA" id="ARBA00022801"/>
    </source>
</evidence>
<comment type="similarity">
    <text evidence="3 9">Belongs to the peptidase S26 family.</text>
</comment>
<feature type="active site" evidence="7">
    <location>
        <position position="135"/>
    </location>
</feature>
<dbReference type="Pfam" id="PF10502">
    <property type="entry name" value="Peptidase_S26"/>
    <property type="match status" value="1"/>
</dbReference>
<evidence type="ECO:0000256" key="1">
    <source>
        <dbReference type="ARBA" id="ARBA00000677"/>
    </source>
</evidence>
<dbReference type="PROSITE" id="PS00761">
    <property type="entry name" value="SPASE_I_3"/>
    <property type="match status" value="1"/>
</dbReference>
<dbReference type="SUPFAM" id="SSF51306">
    <property type="entry name" value="LexA/Signal peptidase"/>
    <property type="match status" value="1"/>
</dbReference>
<dbReference type="GO" id="GO:0005886">
    <property type="term" value="C:plasma membrane"/>
    <property type="evidence" value="ECO:0007669"/>
    <property type="project" value="UniProtKB-SubCell"/>
</dbReference>
<dbReference type="InterPro" id="IPR019757">
    <property type="entry name" value="Pept_S26A_signal_pept_1_Lys-AS"/>
</dbReference>
<keyword evidence="12" id="KW-1185">Reference proteome</keyword>
<sequence>MLPMQKYSQIIILSLAILGAIVDRPAWSDVSTDSPILSESFCQKVFTDAISRARAGNWQASEQERRIIQQCRVKFSPPVNPNTPLPQASLCISLIKNLLQGDLNRSSEIDFSEDRWLPATRCSEVVAAYYMPSGSMLPTLKVNERFIIDKTAYRVQAPRRGDMIIFNPTEQLKRQKFNDKFIKRIIGLPGDKIKIQNGKVYINGKPLKENYILEPPSYSHKLVLVPANSYFVLGDNRNNSYDSHYWGFVTRDLIVGKLIWKLESK</sequence>
<dbReference type="PATRIC" id="fig|1173020.3.peg.6469"/>
<dbReference type="PROSITE" id="PS00501">
    <property type="entry name" value="SPASE_I_1"/>
    <property type="match status" value="1"/>
</dbReference>
<dbReference type="STRING" id="1173020.Cha6605_5631"/>
<dbReference type="InterPro" id="IPR036286">
    <property type="entry name" value="LexA/Signal_pep-like_sf"/>
</dbReference>
<evidence type="ECO:0000256" key="3">
    <source>
        <dbReference type="ARBA" id="ARBA00009370"/>
    </source>
</evidence>
<accession>K9UN20</accession>
<proteinExistence type="inferred from homology"/>
<dbReference type="EC" id="3.4.21.89" evidence="4 8"/>
<dbReference type="EMBL" id="CP003600">
    <property type="protein sequence ID" value="AFY96502.1"/>
    <property type="molecule type" value="Genomic_DNA"/>
</dbReference>
<dbReference type="InterPro" id="IPR000223">
    <property type="entry name" value="Pept_S26A_signal_pept_1"/>
</dbReference>
<feature type="active site" evidence="7">
    <location>
        <position position="183"/>
    </location>
</feature>
<keyword evidence="5 8" id="KW-0645">Protease</keyword>
<evidence type="ECO:0000256" key="7">
    <source>
        <dbReference type="PIRSR" id="PIRSR600223-1"/>
    </source>
</evidence>
<feature type="domain" description="Peptidase S26" evidence="10">
    <location>
        <begin position="125"/>
        <end position="259"/>
    </location>
</feature>
<dbReference type="AlphaFoldDB" id="K9UN20"/>
<evidence type="ECO:0000259" key="10">
    <source>
        <dbReference type="Pfam" id="PF10502"/>
    </source>
</evidence>
<evidence type="ECO:0000256" key="5">
    <source>
        <dbReference type="ARBA" id="ARBA00022670"/>
    </source>
</evidence>
<dbReference type="InterPro" id="IPR019756">
    <property type="entry name" value="Pept_S26A_signal_pept_1_Ser-AS"/>
</dbReference>
<keyword evidence="6 8" id="KW-0378">Hydrolase</keyword>
<comment type="catalytic activity">
    <reaction evidence="1 8">
        <text>Cleavage of hydrophobic, N-terminal signal or leader sequences from secreted and periplasmic proteins.</text>
        <dbReference type="EC" id="3.4.21.89"/>
    </reaction>
</comment>
<dbReference type="KEGG" id="cmp:Cha6605_5631"/>
<dbReference type="HOGENOM" id="CLU_1048432_0_0_3"/>